<evidence type="ECO:0000256" key="16">
    <source>
        <dbReference type="PROSITE-ProRule" id="PRU00433"/>
    </source>
</evidence>
<dbReference type="Pfam" id="PF00116">
    <property type="entry name" value="COX2"/>
    <property type="match status" value="1"/>
</dbReference>
<keyword evidence="6 17" id="KW-0812">Transmembrane</keyword>
<evidence type="ECO:0000256" key="9">
    <source>
        <dbReference type="ARBA" id="ARBA00022982"/>
    </source>
</evidence>
<dbReference type="InterPro" id="IPR045187">
    <property type="entry name" value="CcO_II"/>
</dbReference>
<dbReference type="PROSITE" id="PS50999">
    <property type="entry name" value="COX2_TM"/>
    <property type="match status" value="1"/>
</dbReference>
<evidence type="ECO:0000256" key="5">
    <source>
        <dbReference type="ARBA" id="ARBA00022660"/>
    </source>
</evidence>
<organism evidence="23 24">
    <name type="scientific">Halobacillus andaensis</name>
    <dbReference type="NCBI Taxonomy" id="1176239"/>
    <lineage>
        <taxon>Bacteria</taxon>
        <taxon>Bacillati</taxon>
        <taxon>Bacillota</taxon>
        <taxon>Bacilli</taxon>
        <taxon>Bacillales</taxon>
        <taxon>Bacillaceae</taxon>
        <taxon>Halobacillus</taxon>
    </lineage>
</organism>
<keyword evidence="4 16" id="KW-0349">Heme</keyword>
<comment type="catalytic activity">
    <reaction evidence="15 18">
        <text>4 Fe(II)-[cytochrome c] + O2 + 8 H(+)(in) = 4 Fe(III)-[cytochrome c] + 2 H2O + 4 H(+)(out)</text>
        <dbReference type="Rhea" id="RHEA:11436"/>
        <dbReference type="Rhea" id="RHEA-COMP:10350"/>
        <dbReference type="Rhea" id="RHEA-COMP:14399"/>
        <dbReference type="ChEBI" id="CHEBI:15377"/>
        <dbReference type="ChEBI" id="CHEBI:15378"/>
        <dbReference type="ChEBI" id="CHEBI:15379"/>
        <dbReference type="ChEBI" id="CHEBI:29033"/>
        <dbReference type="ChEBI" id="CHEBI:29034"/>
        <dbReference type="EC" id="7.1.1.9"/>
    </reaction>
</comment>
<dbReference type="InterPro" id="IPR009056">
    <property type="entry name" value="Cyt_c-like_dom"/>
</dbReference>
<dbReference type="Pfam" id="PF02790">
    <property type="entry name" value="COX2_TM"/>
    <property type="match status" value="1"/>
</dbReference>
<dbReference type="GO" id="GO:0005886">
    <property type="term" value="C:plasma membrane"/>
    <property type="evidence" value="ECO:0007669"/>
    <property type="project" value="UniProtKB-SubCell"/>
</dbReference>
<keyword evidence="13 19" id="KW-0472">Membrane</keyword>
<dbReference type="RefSeq" id="WP_188376195.1">
    <property type="nucleotide sequence ID" value="NZ_BMEL01000001.1"/>
</dbReference>
<dbReference type="InterPro" id="IPR014222">
    <property type="entry name" value="Cyt_c_oxidase_su2"/>
</dbReference>
<feature type="domain" description="Cytochrome oxidase subunit II transmembrane region profile" evidence="21">
    <location>
        <begin position="23"/>
        <end position="121"/>
    </location>
</feature>
<dbReference type="Pfam" id="PF00034">
    <property type="entry name" value="Cytochrom_C"/>
    <property type="match status" value="1"/>
</dbReference>
<dbReference type="GO" id="GO:0042773">
    <property type="term" value="P:ATP synthesis coupled electron transport"/>
    <property type="evidence" value="ECO:0007669"/>
    <property type="project" value="TreeGrafter"/>
</dbReference>
<dbReference type="PROSITE" id="PS50857">
    <property type="entry name" value="COX2_CUA"/>
    <property type="match status" value="1"/>
</dbReference>
<keyword evidence="3 17" id="KW-0813">Transport</keyword>
<evidence type="ECO:0000256" key="4">
    <source>
        <dbReference type="ARBA" id="ARBA00022617"/>
    </source>
</evidence>
<evidence type="ECO:0000259" key="21">
    <source>
        <dbReference type="PROSITE" id="PS50999"/>
    </source>
</evidence>
<comment type="similarity">
    <text evidence="2 17">Belongs to the cytochrome c oxidase subunit 2 family.</text>
</comment>
<evidence type="ECO:0000256" key="10">
    <source>
        <dbReference type="ARBA" id="ARBA00022989"/>
    </source>
</evidence>
<keyword evidence="11 16" id="KW-0408">Iron</keyword>
<evidence type="ECO:0000256" key="14">
    <source>
        <dbReference type="ARBA" id="ARBA00024688"/>
    </source>
</evidence>
<evidence type="ECO:0000256" key="11">
    <source>
        <dbReference type="ARBA" id="ARBA00023004"/>
    </source>
</evidence>
<evidence type="ECO:0000256" key="15">
    <source>
        <dbReference type="ARBA" id="ARBA00047816"/>
    </source>
</evidence>
<dbReference type="InterPro" id="IPR011759">
    <property type="entry name" value="Cyt_c_oxidase_su2_TM_dom"/>
</dbReference>
<comment type="subcellular location">
    <subcellularLocation>
        <location evidence="17">Cell membrane</location>
        <topology evidence="17">Multi-pass membrane protein</topology>
    </subcellularLocation>
    <subcellularLocation>
        <location evidence="1">Membrane</location>
        <topology evidence="1">Multi-pass membrane protein</topology>
    </subcellularLocation>
</comment>
<reference evidence="23" key="1">
    <citation type="journal article" date="2014" name="Int. J. Syst. Evol. Microbiol.">
        <title>Complete genome sequence of Corynebacterium casei LMG S-19264T (=DSM 44701T), isolated from a smear-ripened cheese.</title>
        <authorList>
            <consortium name="US DOE Joint Genome Institute (JGI-PGF)"/>
            <person name="Walter F."/>
            <person name="Albersmeier A."/>
            <person name="Kalinowski J."/>
            <person name="Ruckert C."/>
        </authorList>
    </citation>
    <scope>NUCLEOTIDE SEQUENCE</scope>
    <source>
        <strain evidence="23">CGMCC 1.12153</strain>
    </source>
</reference>
<dbReference type="GO" id="GO:0005507">
    <property type="term" value="F:copper ion binding"/>
    <property type="evidence" value="ECO:0007669"/>
    <property type="project" value="InterPro"/>
</dbReference>
<keyword evidence="10 19" id="KW-1133">Transmembrane helix</keyword>
<name>A0A917AZ67_HALAA</name>
<keyword evidence="8" id="KW-1278">Translocase</keyword>
<dbReference type="SUPFAM" id="SSF49503">
    <property type="entry name" value="Cupredoxins"/>
    <property type="match status" value="1"/>
</dbReference>
<dbReference type="Gene3D" id="2.60.40.420">
    <property type="entry name" value="Cupredoxins - blue copper proteins"/>
    <property type="match status" value="1"/>
</dbReference>
<sequence length="355" mass="39520">MRGWMGKFRSFFLFGALTLVLSGCGVDNLSALKPKGYGSDLLFDLMMISIAIMVFVFVIVMAIYTFVLIRYRQKKGQEDFIPKQTEGNKALEVIWTVIPIILLLVLAVPTVQATFDLADESTKGDDGVTTVEVTGNQYWWHFSYPDDEISTSQDLYIPTGERVYLDMKSSDVIHSFWVPSIAGKMDTNPGDNDNTMYLEAYEEGVYWGHCAELCGESHSLMDFRVIAVSPDEYDQWKEDMQNVDPEAEAETADAQEGQDLFEESCLGCHAIGDGAAGQGPNLTNFANRTKVAGILEPSKENLVNWIVNPEEVKPGNQMPANLVSEEEANQIAEYLMELDHSDVGSNLSGEEVEEE</sequence>
<evidence type="ECO:0000256" key="18">
    <source>
        <dbReference type="RuleBase" id="RU004024"/>
    </source>
</evidence>
<proteinExistence type="inferred from homology"/>
<feature type="domain" description="Cytochrome c" evidence="22">
    <location>
        <begin position="252"/>
        <end position="339"/>
    </location>
</feature>
<evidence type="ECO:0000313" key="23">
    <source>
        <dbReference type="EMBL" id="GGF12017.1"/>
    </source>
</evidence>
<comment type="cofactor">
    <cofactor evidence="18">
        <name>Cu cation</name>
        <dbReference type="ChEBI" id="CHEBI:23378"/>
    </cofactor>
    <text evidence="18">Binds a copper A center.</text>
</comment>
<dbReference type="NCBIfam" id="TIGR02866">
    <property type="entry name" value="CoxB"/>
    <property type="match status" value="1"/>
</dbReference>
<keyword evidence="12 18" id="KW-0186">Copper</keyword>
<keyword evidence="9 17" id="KW-0249">Electron transport</keyword>
<evidence type="ECO:0000256" key="17">
    <source>
        <dbReference type="RuleBase" id="RU000456"/>
    </source>
</evidence>
<dbReference type="PROSITE" id="PS51257">
    <property type="entry name" value="PROKAR_LIPOPROTEIN"/>
    <property type="match status" value="1"/>
</dbReference>
<evidence type="ECO:0000259" key="20">
    <source>
        <dbReference type="PROSITE" id="PS50857"/>
    </source>
</evidence>
<evidence type="ECO:0000313" key="24">
    <source>
        <dbReference type="Proteomes" id="UP000660110"/>
    </source>
</evidence>
<comment type="function">
    <text evidence="14 18">Subunits I and II form the functional core of the enzyme complex. Electrons originating in cytochrome c are transferred via heme a and Cu(A) to the binuclear center formed by heme a3 and Cu(B).</text>
</comment>
<evidence type="ECO:0000256" key="6">
    <source>
        <dbReference type="ARBA" id="ARBA00022692"/>
    </source>
</evidence>
<keyword evidence="5 17" id="KW-0679">Respiratory chain</keyword>
<evidence type="ECO:0000256" key="7">
    <source>
        <dbReference type="ARBA" id="ARBA00022723"/>
    </source>
</evidence>
<feature type="transmembrane region" description="Helical" evidence="19">
    <location>
        <begin position="90"/>
        <end position="111"/>
    </location>
</feature>
<feature type="transmembrane region" description="Helical" evidence="19">
    <location>
        <begin position="41"/>
        <end position="69"/>
    </location>
</feature>
<dbReference type="Proteomes" id="UP000660110">
    <property type="component" value="Unassembled WGS sequence"/>
</dbReference>
<evidence type="ECO:0000256" key="12">
    <source>
        <dbReference type="ARBA" id="ARBA00023008"/>
    </source>
</evidence>
<dbReference type="InterPro" id="IPR002429">
    <property type="entry name" value="CcO_II-like_C"/>
</dbReference>
<dbReference type="InterPro" id="IPR034236">
    <property type="entry name" value="CuRO_CcO_Caa3_II"/>
</dbReference>
<evidence type="ECO:0000256" key="19">
    <source>
        <dbReference type="SAM" id="Phobius"/>
    </source>
</evidence>
<dbReference type="GO" id="GO:0020037">
    <property type="term" value="F:heme binding"/>
    <property type="evidence" value="ECO:0007669"/>
    <property type="project" value="InterPro"/>
</dbReference>
<dbReference type="Gene3D" id="1.10.287.90">
    <property type="match status" value="1"/>
</dbReference>
<dbReference type="InterPro" id="IPR001505">
    <property type="entry name" value="Copper_CuA"/>
</dbReference>
<feature type="domain" description="Cytochrome oxidase subunit II copper A binding" evidence="20">
    <location>
        <begin position="126"/>
        <end position="239"/>
    </location>
</feature>
<evidence type="ECO:0000256" key="3">
    <source>
        <dbReference type="ARBA" id="ARBA00022448"/>
    </source>
</evidence>
<dbReference type="AlphaFoldDB" id="A0A917AZ67"/>
<keyword evidence="24" id="KW-1185">Reference proteome</keyword>
<dbReference type="GO" id="GO:0016491">
    <property type="term" value="F:oxidoreductase activity"/>
    <property type="evidence" value="ECO:0007669"/>
    <property type="project" value="InterPro"/>
</dbReference>
<dbReference type="GO" id="GO:0004129">
    <property type="term" value="F:cytochrome-c oxidase activity"/>
    <property type="evidence" value="ECO:0007669"/>
    <property type="project" value="UniProtKB-EC"/>
</dbReference>
<dbReference type="EC" id="7.1.1.9" evidence="18"/>
<keyword evidence="7 16" id="KW-0479">Metal-binding</keyword>
<comment type="caution">
    <text evidence="23">The sequence shown here is derived from an EMBL/GenBank/DDBJ whole genome shotgun (WGS) entry which is preliminary data.</text>
</comment>
<dbReference type="SUPFAM" id="SSF81464">
    <property type="entry name" value="Cytochrome c oxidase subunit II-like, transmembrane region"/>
    <property type="match status" value="1"/>
</dbReference>
<evidence type="ECO:0000256" key="1">
    <source>
        <dbReference type="ARBA" id="ARBA00004141"/>
    </source>
</evidence>
<dbReference type="InterPro" id="IPR008972">
    <property type="entry name" value="Cupredoxin"/>
</dbReference>
<dbReference type="SUPFAM" id="SSF46626">
    <property type="entry name" value="Cytochrome c"/>
    <property type="match status" value="1"/>
</dbReference>
<dbReference type="PROSITE" id="PS00078">
    <property type="entry name" value="COX2"/>
    <property type="match status" value="1"/>
</dbReference>
<dbReference type="PANTHER" id="PTHR22888">
    <property type="entry name" value="CYTOCHROME C OXIDASE, SUBUNIT II"/>
    <property type="match status" value="1"/>
</dbReference>
<dbReference type="EMBL" id="BMEL01000001">
    <property type="protein sequence ID" value="GGF12017.1"/>
    <property type="molecule type" value="Genomic_DNA"/>
</dbReference>
<gene>
    <name evidence="23" type="ORF">GCM10010954_08320</name>
</gene>
<evidence type="ECO:0000256" key="2">
    <source>
        <dbReference type="ARBA" id="ARBA00007866"/>
    </source>
</evidence>
<dbReference type="PRINTS" id="PR01166">
    <property type="entry name" value="CYCOXIDASEII"/>
</dbReference>
<dbReference type="PROSITE" id="PS51007">
    <property type="entry name" value="CYTC"/>
    <property type="match status" value="1"/>
</dbReference>
<evidence type="ECO:0000256" key="8">
    <source>
        <dbReference type="ARBA" id="ARBA00022967"/>
    </source>
</evidence>
<dbReference type="CDD" id="cd04213">
    <property type="entry name" value="CuRO_CcO_Caa3_II"/>
    <property type="match status" value="1"/>
</dbReference>
<evidence type="ECO:0000259" key="22">
    <source>
        <dbReference type="PROSITE" id="PS51007"/>
    </source>
</evidence>
<reference evidence="23" key="2">
    <citation type="submission" date="2020-09" db="EMBL/GenBank/DDBJ databases">
        <authorList>
            <person name="Sun Q."/>
            <person name="Zhou Y."/>
        </authorList>
    </citation>
    <scope>NUCLEOTIDE SEQUENCE</scope>
    <source>
        <strain evidence="23">CGMCC 1.12153</strain>
    </source>
</reference>
<evidence type="ECO:0000256" key="13">
    <source>
        <dbReference type="ARBA" id="ARBA00023136"/>
    </source>
</evidence>
<dbReference type="InterPro" id="IPR036257">
    <property type="entry name" value="Cyt_c_oxidase_su2_TM_sf"/>
</dbReference>
<accession>A0A917AZ67</accession>
<dbReference type="PANTHER" id="PTHR22888:SF10">
    <property type="entry name" value="CYTOCHROME C OXIDASE SUBUNIT 2"/>
    <property type="match status" value="1"/>
</dbReference>
<protein>
    <recommendedName>
        <fullName evidence="18">Cytochrome c oxidase subunit 2</fullName>
        <ecNumber evidence="18">7.1.1.9</ecNumber>
    </recommendedName>
</protein>
<dbReference type="InterPro" id="IPR036909">
    <property type="entry name" value="Cyt_c-like_dom_sf"/>
</dbReference>